<dbReference type="Proteomes" id="UP000886501">
    <property type="component" value="Unassembled WGS sequence"/>
</dbReference>
<organism evidence="1 2">
    <name type="scientific">Thelephora ganbajun</name>
    <name type="common">Ganba fungus</name>
    <dbReference type="NCBI Taxonomy" id="370292"/>
    <lineage>
        <taxon>Eukaryota</taxon>
        <taxon>Fungi</taxon>
        <taxon>Dikarya</taxon>
        <taxon>Basidiomycota</taxon>
        <taxon>Agaricomycotina</taxon>
        <taxon>Agaricomycetes</taxon>
        <taxon>Thelephorales</taxon>
        <taxon>Thelephoraceae</taxon>
        <taxon>Thelephora</taxon>
    </lineage>
</organism>
<proteinExistence type="predicted"/>
<comment type="caution">
    <text evidence="1">The sequence shown here is derived from an EMBL/GenBank/DDBJ whole genome shotgun (WGS) entry which is preliminary data.</text>
</comment>
<keyword evidence="2" id="KW-1185">Reference proteome</keyword>
<evidence type="ECO:0000313" key="2">
    <source>
        <dbReference type="Proteomes" id="UP000886501"/>
    </source>
</evidence>
<reference evidence="1" key="1">
    <citation type="submission" date="2019-10" db="EMBL/GenBank/DDBJ databases">
        <authorList>
            <consortium name="DOE Joint Genome Institute"/>
            <person name="Kuo A."/>
            <person name="Miyauchi S."/>
            <person name="Kiss E."/>
            <person name="Drula E."/>
            <person name="Kohler A."/>
            <person name="Sanchez-Garcia M."/>
            <person name="Andreopoulos B."/>
            <person name="Barry K.W."/>
            <person name="Bonito G."/>
            <person name="Buee M."/>
            <person name="Carver A."/>
            <person name="Chen C."/>
            <person name="Cichocki N."/>
            <person name="Clum A."/>
            <person name="Culley D."/>
            <person name="Crous P.W."/>
            <person name="Fauchery L."/>
            <person name="Girlanda M."/>
            <person name="Hayes R."/>
            <person name="Keri Z."/>
            <person name="Labutti K."/>
            <person name="Lipzen A."/>
            <person name="Lombard V."/>
            <person name="Magnuson J."/>
            <person name="Maillard F."/>
            <person name="Morin E."/>
            <person name="Murat C."/>
            <person name="Nolan M."/>
            <person name="Ohm R."/>
            <person name="Pangilinan J."/>
            <person name="Pereira M."/>
            <person name="Perotto S."/>
            <person name="Peter M."/>
            <person name="Riley R."/>
            <person name="Sitrit Y."/>
            <person name="Stielow B."/>
            <person name="Szollosi G."/>
            <person name="Zifcakova L."/>
            <person name="Stursova M."/>
            <person name="Spatafora J.W."/>
            <person name="Tedersoo L."/>
            <person name="Vaario L.-M."/>
            <person name="Yamada A."/>
            <person name="Yan M."/>
            <person name="Wang P."/>
            <person name="Xu J."/>
            <person name="Bruns T."/>
            <person name="Baldrian P."/>
            <person name="Vilgalys R."/>
            <person name="Henrissat B."/>
            <person name="Grigoriev I.V."/>
            <person name="Hibbett D."/>
            <person name="Nagy L.G."/>
            <person name="Martin F.M."/>
        </authorList>
    </citation>
    <scope>NUCLEOTIDE SEQUENCE</scope>
    <source>
        <strain evidence="1">P2</strain>
    </source>
</reference>
<reference evidence="1" key="2">
    <citation type="journal article" date="2020" name="Nat. Commun.">
        <title>Large-scale genome sequencing of mycorrhizal fungi provides insights into the early evolution of symbiotic traits.</title>
        <authorList>
            <person name="Miyauchi S."/>
            <person name="Kiss E."/>
            <person name="Kuo A."/>
            <person name="Drula E."/>
            <person name="Kohler A."/>
            <person name="Sanchez-Garcia M."/>
            <person name="Morin E."/>
            <person name="Andreopoulos B."/>
            <person name="Barry K.W."/>
            <person name="Bonito G."/>
            <person name="Buee M."/>
            <person name="Carver A."/>
            <person name="Chen C."/>
            <person name="Cichocki N."/>
            <person name="Clum A."/>
            <person name="Culley D."/>
            <person name="Crous P.W."/>
            <person name="Fauchery L."/>
            <person name="Girlanda M."/>
            <person name="Hayes R.D."/>
            <person name="Keri Z."/>
            <person name="LaButti K."/>
            <person name="Lipzen A."/>
            <person name="Lombard V."/>
            <person name="Magnuson J."/>
            <person name="Maillard F."/>
            <person name="Murat C."/>
            <person name="Nolan M."/>
            <person name="Ohm R.A."/>
            <person name="Pangilinan J."/>
            <person name="Pereira M.F."/>
            <person name="Perotto S."/>
            <person name="Peter M."/>
            <person name="Pfister S."/>
            <person name="Riley R."/>
            <person name="Sitrit Y."/>
            <person name="Stielow J.B."/>
            <person name="Szollosi G."/>
            <person name="Zifcakova L."/>
            <person name="Stursova M."/>
            <person name="Spatafora J.W."/>
            <person name="Tedersoo L."/>
            <person name="Vaario L.M."/>
            <person name="Yamada A."/>
            <person name="Yan M."/>
            <person name="Wang P."/>
            <person name="Xu J."/>
            <person name="Bruns T."/>
            <person name="Baldrian P."/>
            <person name="Vilgalys R."/>
            <person name="Dunand C."/>
            <person name="Henrissat B."/>
            <person name="Grigoriev I.V."/>
            <person name="Hibbett D."/>
            <person name="Nagy L.G."/>
            <person name="Martin F.M."/>
        </authorList>
    </citation>
    <scope>NUCLEOTIDE SEQUENCE</scope>
    <source>
        <strain evidence="1">P2</strain>
    </source>
</reference>
<dbReference type="EMBL" id="MU118389">
    <property type="protein sequence ID" value="KAF9642648.1"/>
    <property type="molecule type" value="Genomic_DNA"/>
</dbReference>
<accession>A0ACB6YZL7</accession>
<sequence>MATTQFDGIYCGLSPEVGTQSGVGWKGEESAATKSIPSTDIKWVQWLRVARNYQIRVALKDGTRTTFDGFSRDNHDKLVSLFKQHFSVQLESKEVSFRGWNWGSTDFQGQDLAFLVGNKTAFELPLQFVANSNIAGRTEVSLEFQPQSLTKSKPSKYAPDEMAEIRFYVPGTQAKSSRSDAGSQKSDAEDEGEEISAAQAFHNTIKERAEIGQATGDIILSFEEVLVLTPRGRYDVDLYHDFFRLRGKTYDYKIVYSTILKLFLLPKDDLHVLFIMGLGIPIQQGQTRYQYLVMQFTREEETTAELNMTEYVPHSLPLHFGEEVATYDRMKKQYEDPTFEVVSGIFRALSKKKIVGAGSFQSNNGHPSVKANLKAVQGDLFLLEKYVFFVSKQPVLIELVDIYQVVFSRLGRGMGASASRSFDLKITTKSGPEYVFSSIIKEEKNGVEAYLIERKVRVKNEKVPEEEIVMAGDDEDEDEEMASIASGSDVEKAKPKKSAGADLDSEEEDDDFEASASDSGSPTDTDSDGSGGETASDASGDRDVARGAKKALKKSAKKGKGKAADGEDTPAKKPAKKKKAKADKDEDAMDVDESEGEKSKPKPKPKPKVKVKAKGVEEDGPVKKKQKTG</sequence>
<protein>
    <submittedName>
        <fullName evidence="1">SSrecog-domain-containing protein</fullName>
    </submittedName>
</protein>
<evidence type="ECO:0000313" key="1">
    <source>
        <dbReference type="EMBL" id="KAF9642648.1"/>
    </source>
</evidence>
<name>A0ACB6YZL7_THEGA</name>
<gene>
    <name evidence="1" type="ORF">BDM02DRAFT_3192865</name>
</gene>